<feature type="transmembrane region" description="Helical" evidence="8">
    <location>
        <begin position="284"/>
        <end position="303"/>
    </location>
</feature>
<evidence type="ECO:0000256" key="6">
    <source>
        <dbReference type="ARBA" id="ARBA00023136"/>
    </source>
</evidence>
<accession>A0AB39L5H0</accession>
<dbReference type="KEGG" id="spue:AB5L97_03525"/>
<evidence type="ECO:0000256" key="3">
    <source>
        <dbReference type="ARBA" id="ARBA00022475"/>
    </source>
</evidence>
<dbReference type="EMBL" id="CP163302">
    <property type="protein sequence ID" value="XDP46101.1"/>
    <property type="molecule type" value="Genomic_DNA"/>
</dbReference>
<reference evidence="10" key="1">
    <citation type="submission" date="2024-07" db="EMBL/GenBank/DDBJ databases">
        <authorList>
            <person name="fu j."/>
        </authorList>
    </citation>
    <scope>NUCLEOTIDE SEQUENCE</scope>
    <source>
        <strain evidence="10">P10A9</strain>
    </source>
</reference>
<dbReference type="InterPro" id="IPR001750">
    <property type="entry name" value="ND/Mrp_TM"/>
</dbReference>
<dbReference type="InterPro" id="IPR050586">
    <property type="entry name" value="CPA3_Na-H_Antiporter_D"/>
</dbReference>
<evidence type="ECO:0000259" key="9">
    <source>
        <dbReference type="Pfam" id="PF00361"/>
    </source>
</evidence>
<dbReference type="Pfam" id="PF00361">
    <property type="entry name" value="Proton_antipo_M"/>
    <property type="match status" value="1"/>
</dbReference>
<feature type="transmembrane region" description="Helical" evidence="8">
    <location>
        <begin position="6"/>
        <end position="27"/>
    </location>
</feature>
<evidence type="ECO:0000256" key="8">
    <source>
        <dbReference type="SAM" id="Phobius"/>
    </source>
</evidence>
<keyword evidence="6 8" id="KW-0472">Membrane</keyword>
<protein>
    <submittedName>
        <fullName evidence="10">Complex I subunit 5 family protein</fullName>
    </submittedName>
</protein>
<feature type="transmembrane region" description="Helical" evidence="8">
    <location>
        <begin position="539"/>
        <end position="558"/>
    </location>
</feature>
<comment type="subcellular location">
    <subcellularLocation>
        <location evidence="1">Cell membrane</location>
        <topology evidence="1">Multi-pass membrane protein</topology>
    </subcellularLocation>
    <subcellularLocation>
        <location evidence="7">Membrane</location>
        <topology evidence="7">Multi-pass membrane protein</topology>
    </subcellularLocation>
</comment>
<gene>
    <name evidence="10" type="ORF">AB5L97_03525</name>
</gene>
<dbReference type="PANTHER" id="PTHR42703">
    <property type="entry name" value="NADH DEHYDROGENASE"/>
    <property type="match status" value="1"/>
</dbReference>
<sequence>MPSNAPTASLLAVLVVGLVLVAALLMSVGRFLPRRFADLAAMGAALAAGGGEVVMLPSALKDRLVYWMAGWEPSGGRTVGIALVGDGLSVGIALLAAVLMLAALTFSWRYFASDSTHFHGLMILFLAGMTGFVFAGDVFTMFVFFELMGVAAYALTGLKSEDPTALHGAINFGIVNSLAAYISLTGVALMYAHTGSLNLAALSVELSGDRSPLVAVTFVLVCTGFLVKGAVSPFHFWLDDAHAVAPSPVCVLFSGVMVELGLYGTARLYWAVFSDTGVASAGQVLFGALGVLTAAMGTVMCFLQRHIKRLLAYSTIAHMGVFMIALGSASGSALAGLAVYALGHAMVKGALFLLSGIILDRYGSVDEFTLQGRGRDAPWLGAAYLVAALALAGTPPFGVGLGKGLTEHALTDAGTVWATVLMIAVSAVTAGAVLRVGARIFLGLGPPPAGLEEAGMSGDEEKIEVSIGRDRVPLSMSGPVAALLGAGLVLGAAPGLSANAEAAAVQFMDRSGYVGAVLGGAVLPVSPAGTAGGWDAPSIVWGFVTATLALGLAAVAVYRHRVPAGARRVLAIAVPALRVLRRTHSGRAGDYVVWMVLGVAACGAVVLV</sequence>
<keyword evidence="4 7" id="KW-0812">Transmembrane</keyword>
<feature type="transmembrane region" description="Helical" evidence="8">
    <location>
        <begin position="170"/>
        <end position="192"/>
    </location>
</feature>
<dbReference type="GO" id="GO:0005886">
    <property type="term" value="C:plasma membrane"/>
    <property type="evidence" value="ECO:0007669"/>
    <property type="project" value="UniProtKB-SubCell"/>
</dbReference>
<feature type="transmembrane region" description="Helical" evidence="8">
    <location>
        <begin position="212"/>
        <end position="231"/>
    </location>
</feature>
<dbReference type="AlphaFoldDB" id="A0AB39L5H0"/>
<proteinExistence type="inferred from homology"/>
<feature type="transmembrane region" description="Helical" evidence="8">
    <location>
        <begin position="379"/>
        <end position="402"/>
    </location>
</feature>
<dbReference type="RefSeq" id="WP_369046485.1">
    <property type="nucleotide sequence ID" value="NZ_CP163302.1"/>
</dbReference>
<feature type="transmembrane region" description="Helical" evidence="8">
    <location>
        <begin position="310"/>
        <end position="331"/>
    </location>
</feature>
<name>A0AB39L5H0_9MICC</name>
<dbReference type="PANTHER" id="PTHR42703:SF1">
    <property type="entry name" value="NA(+)_H(+) ANTIPORTER SUBUNIT D1"/>
    <property type="match status" value="1"/>
</dbReference>
<evidence type="ECO:0000256" key="7">
    <source>
        <dbReference type="RuleBase" id="RU000320"/>
    </source>
</evidence>
<feature type="transmembrane region" description="Helical" evidence="8">
    <location>
        <begin position="414"/>
        <end position="434"/>
    </location>
</feature>
<keyword evidence="5 8" id="KW-1133">Transmembrane helix</keyword>
<comment type="similarity">
    <text evidence="2">Belongs to the CPA3 antiporters (TC 2.A.63) subunit D family.</text>
</comment>
<feature type="transmembrane region" description="Helical" evidence="8">
    <location>
        <begin position="337"/>
        <end position="359"/>
    </location>
</feature>
<evidence type="ECO:0000256" key="2">
    <source>
        <dbReference type="ARBA" id="ARBA00005346"/>
    </source>
</evidence>
<feature type="transmembrane region" description="Helical" evidence="8">
    <location>
        <begin position="588"/>
        <end position="607"/>
    </location>
</feature>
<evidence type="ECO:0000256" key="1">
    <source>
        <dbReference type="ARBA" id="ARBA00004651"/>
    </source>
</evidence>
<feature type="transmembrane region" description="Helical" evidence="8">
    <location>
        <begin position="80"/>
        <end position="106"/>
    </location>
</feature>
<keyword evidence="3" id="KW-1003">Cell membrane</keyword>
<evidence type="ECO:0000256" key="5">
    <source>
        <dbReference type="ARBA" id="ARBA00022989"/>
    </source>
</evidence>
<evidence type="ECO:0000256" key="4">
    <source>
        <dbReference type="ARBA" id="ARBA00022692"/>
    </source>
</evidence>
<organism evidence="10">
    <name type="scientific">Sinomonas puerhi</name>
    <dbReference type="NCBI Taxonomy" id="3238584"/>
    <lineage>
        <taxon>Bacteria</taxon>
        <taxon>Bacillati</taxon>
        <taxon>Actinomycetota</taxon>
        <taxon>Actinomycetes</taxon>
        <taxon>Micrococcales</taxon>
        <taxon>Micrococcaceae</taxon>
        <taxon>Sinomonas</taxon>
    </lineage>
</organism>
<feature type="transmembrane region" description="Helical" evidence="8">
    <location>
        <begin position="118"/>
        <end position="135"/>
    </location>
</feature>
<feature type="transmembrane region" description="Helical" evidence="8">
    <location>
        <begin position="243"/>
        <end position="264"/>
    </location>
</feature>
<feature type="domain" description="NADH:quinone oxidoreductase/Mrp antiporter transmembrane" evidence="9">
    <location>
        <begin position="135"/>
        <end position="424"/>
    </location>
</feature>
<evidence type="ECO:0000313" key="10">
    <source>
        <dbReference type="EMBL" id="XDP46101.1"/>
    </source>
</evidence>